<feature type="compositionally biased region" description="Basic and acidic residues" evidence="1">
    <location>
        <begin position="91"/>
        <end position="110"/>
    </location>
</feature>
<feature type="compositionally biased region" description="Basic and acidic residues" evidence="1">
    <location>
        <begin position="15"/>
        <end position="82"/>
    </location>
</feature>
<keyword evidence="2" id="KW-0472">Membrane</keyword>
<dbReference type="Proteomes" id="UP000034202">
    <property type="component" value="Unassembled WGS sequence"/>
</dbReference>
<organism evidence="3 4">
    <name type="scientific">Candidatus Azambacteria bacterium GW2011_GWE2_46_45</name>
    <dbReference type="NCBI Taxonomy" id="1618625"/>
    <lineage>
        <taxon>Bacteria</taxon>
        <taxon>Candidatus Azamiibacteriota</taxon>
    </lineage>
</organism>
<proteinExistence type="predicted"/>
<comment type="caution">
    <text evidence="3">The sequence shown here is derived from an EMBL/GenBank/DDBJ whole genome shotgun (WGS) entry which is preliminary data.</text>
</comment>
<evidence type="ECO:0000313" key="3">
    <source>
        <dbReference type="EMBL" id="KKU40222.1"/>
    </source>
</evidence>
<evidence type="ECO:0000256" key="2">
    <source>
        <dbReference type="SAM" id="Phobius"/>
    </source>
</evidence>
<sequence length="423" mass="47172">MNPEKPKLSQVQSGTKKEIVKNPKTEGKLELETPQETMERLAKEAVKKPEEKTEGAEKIGEGKEAAEEKLKTVAESTSEKAIKYLSGEWLPGKEEGPEKKGKEEKVKKEEAESRELYLKNRLEEARNILAGLSEKSPLREIAFNKYKDQRDALRNFLFQNKEAELKDAPKEQAEVALSSFAGELFEKLYIEEAQNLRARQLEIKVEKSKDHWISNSLYKAIDSYRKLPLKYKLGMSLALFGLTAGVGVPAVLTLSASASITMRILGGMATAVGLEKAMKGAQEKEKYRKGETLLQKMWKKVGGKVEDFSQEGVWGKIKEGFKQDIEAKKEKEAKAAKIFEAMETRGRELDAKLDKLSKRERWEEKKRWALAGAMGGLVASGAIAYAFRGVYEMWKGGGLHAVPLPEKPGGVRLGIGERGPEGA</sequence>
<feature type="transmembrane region" description="Helical" evidence="2">
    <location>
        <begin position="233"/>
        <end position="254"/>
    </location>
</feature>
<protein>
    <submittedName>
        <fullName evidence="3">Uncharacterized protein</fullName>
    </submittedName>
</protein>
<evidence type="ECO:0000256" key="1">
    <source>
        <dbReference type="SAM" id="MobiDB-lite"/>
    </source>
</evidence>
<gene>
    <name evidence="3" type="ORF">UX55_C0011G0001</name>
</gene>
<evidence type="ECO:0000313" key="4">
    <source>
        <dbReference type="Proteomes" id="UP000034202"/>
    </source>
</evidence>
<name>A0A0G1Q5W7_9BACT</name>
<keyword evidence="2" id="KW-0812">Transmembrane</keyword>
<dbReference type="EMBL" id="LCMQ01000011">
    <property type="protein sequence ID" value="KKU40222.1"/>
    <property type="molecule type" value="Genomic_DNA"/>
</dbReference>
<dbReference type="AlphaFoldDB" id="A0A0G1Q5W7"/>
<keyword evidence="2" id="KW-1133">Transmembrane helix</keyword>
<reference evidence="3 4" key="1">
    <citation type="journal article" date="2015" name="Nature">
        <title>rRNA introns, odd ribosomes, and small enigmatic genomes across a large radiation of phyla.</title>
        <authorList>
            <person name="Brown C.T."/>
            <person name="Hug L.A."/>
            <person name="Thomas B.C."/>
            <person name="Sharon I."/>
            <person name="Castelle C.J."/>
            <person name="Singh A."/>
            <person name="Wilkins M.J."/>
            <person name="Williams K.H."/>
            <person name="Banfield J.F."/>
        </authorList>
    </citation>
    <scope>NUCLEOTIDE SEQUENCE [LARGE SCALE GENOMIC DNA]</scope>
</reference>
<feature type="non-terminal residue" evidence="3">
    <location>
        <position position="423"/>
    </location>
</feature>
<feature type="transmembrane region" description="Helical" evidence="2">
    <location>
        <begin position="368"/>
        <end position="387"/>
    </location>
</feature>
<feature type="region of interest" description="Disordered" evidence="1">
    <location>
        <begin position="1"/>
        <end position="110"/>
    </location>
</feature>
<accession>A0A0G1Q5W7</accession>